<dbReference type="STRING" id="177437.HRM2_36700"/>
<organism evidence="1 2">
    <name type="scientific">Desulforapulum autotrophicum (strain ATCC 43914 / DSM 3382 / VKM B-1955 / HRM2)</name>
    <name type="common">Desulfobacterium autotrophicum</name>
    <dbReference type="NCBI Taxonomy" id="177437"/>
    <lineage>
        <taxon>Bacteria</taxon>
        <taxon>Pseudomonadati</taxon>
        <taxon>Thermodesulfobacteriota</taxon>
        <taxon>Desulfobacteria</taxon>
        <taxon>Desulfobacterales</taxon>
        <taxon>Desulfobacteraceae</taxon>
        <taxon>Desulforapulum</taxon>
    </lineage>
</organism>
<evidence type="ECO:0000313" key="1">
    <source>
        <dbReference type="EMBL" id="ACN16728.1"/>
    </source>
</evidence>
<dbReference type="Proteomes" id="UP000000442">
    <property type="component" value="Chromosome"/>
</dbReference>
<dbReference type="KEGG" id="dat:HRM2_36700"/>
<accession>C0QA10</accession>
<keyword evidence="2" id="KW-1185">Reference proteome</keyword>
<dbReference type="AlphaFoldDB" id="C0QA10"/>
<sequence>MRLYQQMGQKIPVFPKTRHNMKGFSMEISRNRSFFDIRPNICHFIDNKGGISPNNIRPIGVPA</sequence>
<reference evidence="1 2" key="1">
    <citation type="journal article" date="2009" name="Environ. Microbiol.">
        <title>Genome sequence of Desulfobacterium autotrophicum HRM2, a marine sulfate reducer oxidizing organic carbon completely to carbon dioxide.</title>
        <authorList>
            <person name="Strittmatter A.W."/>
            <person name="Liesegang H."/>
            <person name="Rabus R."/>
            <person name="Decker I."/>
            <person name="Amann J."/>
            <person name="Andres S."/>
            <person name="Henne A."/>
            <person name="Fricke W.F."/>
            <person name="Martinez-Arias R."/>
            <person name="Bartels D."/>
            <person name="Goesmann A."/>
            <person name="Krause L."/>
            <person name="Puehler A."/>
            <person name="Klenk H.P."/>
            <person name="Richter M."/>
            <person name="Schuler M."/>
            <person name="Gloeckner F.O."/>
            <person name="Meyerdierks A."/>
            <person name="Gottschalk G."/>
            <person name="Amann R."/>
        </authorList>
    </citation>
    <scope>NUCLEOTIDE SEQUENCE [LARGE SCALE GENOMIC DNA]</scope>
    <source>
        <strain evidence="2">ATCC 43914 / DSM 3382 / HRM2</strain>
    </source>
</reference>
<proteinExistence type="predicted"/>
<gene>
    <name evidence="1" type="ordered locus">HRM2_36700</name>
</gene>
<dbReference type="HOGENOM" id="CLU_2878460_0_0_7"/>
<dbReference type="EMBL" id="CP001087">
    <property type="protein sequence ID" value="ACN16728.1"/>
    <property type="molecule type" value="Genomic_DNA"/>
</dbReference>
<name>C0QA10_DESAH</name>
<evidence type="ECO:0000313" key="2">
    <source>
        <dbReference type="Proteomes" id="UP000000442"/>
    </source>
</evidence>
<protein>
    <submittedName>
        <fullName evidence="1">Uncharacterized protein</fullName>
    </submittedName>
</protein>